<reference evidence="1" key="1">
    <citation type="submission" date="2011-03" db="EMBL/GenBank/DDBJ databases">
        <title>Draft genome of Neisseria meningitidis strain alpha522.</title>
        <authorList>
            <person name="Schoen C."/>
            <person name="Blom J."/>
        </authorList>
    </citation>
    <scope>NUCLEOTIDE SEQUENCE</scope>
    <source>
        <strain evidence="1">Alpha522</strain>
    </source>
</reference>
<organism evidence="1">
    <name type="scientific">Neisseria meningitidis alpha522</name>
    <dbReference type="NCBI Taxonomy" id="996307"/>
    <lineage>
        <taxon>Bacteria</taxon>
        <taxon>Pseudomonadati</taxon>
        <taxon>Pseudomonadota</taxon>
        <taxon>Betaproteobacteria</taxon>
        <taxon>Neisseriales</taxon>
        <taxon>Neisseriaceae</taxon>
        <taxon>Neisseria</taxon>
    </lineage>
</organism>
<proteinExistence type="predicted"/>
<dbReference type="EMBL" id="FR845715">
    <property type="protein sequence ID" value="CCA45304.1"/>
    <property type="molecule type" value="Genomic_DNA"/>
</dbReference>
<protein>
    <submittedName>
        <fullName evidence="1">Uncharacterized protein</fullName>
    </submittedName>
</protein>
<accession>I4E7I6</accession>
<sequence length="53" mass="5809">MSELSPDSARLQGNRLFPVAWESGVSNKRHFVRLASADIGGISRRRLEAGNVV</sequence>
<evidence type="ECO:0000313" key="1">
    <source>
        <dbReference type="EMBL" id="CCA45304.1"/>
    </source>
</evidence>
<name>I4E7I6_NEIME</name>
<dbReference type="AlphaFoldDB" id="I4E7I6"/>
<gene>
    <name evidence="1" type="ORF">NMALPHA522_1763</name>
</gene>